<evidence type="ECO:0000313" key="2">
    <source>
        <dbReference type="Proteomes" id="UP000481153"/>
    </source>
</evidence>
<proteinExistence type="predicted"/>
<name>A0A6G0WKS1_9STRA</name>
<dbReference type="Gene3D" id="3.10.10.10">
    <property type="entry name" value="HIV Type 1 Reverse Transcriptase, subunit A, domain 1"/>
    <property type="match status" value="1"/>
</dbReference>
<dbReference type="Proteomes" id="UP000481153">
    <property type="component" value="Unassembled WGS sequence"/>
</dbReference>
<protein>
    <recommendedName>
        <fullName evidence="3">Reverse transcriptase domain-containing protein</fullName>
    </recommendedName>
</protein>
<reference evidence="1 2" key="1">
    <citation type="submission" date="2019-07" db="EMBL/GenBank/DDBJ databases">
        <title>Genomics analysis of Aphanomyces spp. identifies a new class of oomycete effector associated with host adaptation.</title>
        <authorList>
            <person name="Gaulin E."/>
        </authorList>
    </citation>
    <scope>NUCLEOTIDE SEQUENCE [LARGE SCALE GENOMIC DNA]</scope>
    <source>
        <strain evidence="1 2">ATCC 201684</strain>
    </source>
</reference>
<evidence type="ECO:0000313" key="1">
    <source>
        <dbReference type="EMBL" id="KAF0727842.1"/>
    </source>
</evidence>
<organism evidence="1 2">
    <name type="scientific">Aphanomyces euteiches</name>
    <dbReference type="NCBI Taxonomy" id="100861"/>
    <lineage>
        <taxon>Eukaryota</taxon>
        <taxon>Sar</taxon>
        <taxon>Stramenopiles</taxon>
        <taxon>Oomycota</taxon>
        <taxon>Saprolegniomycetes</taxon>
        <taxon>Saprolegniales</taxon>
        <taxon>Verrucalvaceae</taxon>
        <taxon>Aphanomyces</taxon>
    </lineage>
</organism>
<dbReference type="AlphaFoldDB" id="A0A6G0WKS1"/>
<accession>A0A6G0WKS1</accession>
<sequence length="122" mass="13876">MVAGAVKNGFPEQHAVKLWKVLVEYDIWRLKFNGSDPPAKVKPLRVTPKEGCVPYRCKGRKNNPLEERFLTLFAQELVDAGVIKRNQQSAWCSPVNPVMKPDGRKVVEDSRQMDRRGCIEAL</sequence>
<evidence type="ECO:0008006" key="3">
    <source>
        <dbReference type="Google" id="ProtNLM"/>
    </source>
</evidence>
<gene>
    <name evidence="1" type="ORF">Ae201684_014184</name>
</gene>
<dbReference type="VEuPathDB" id="FungiDB:AeMF1_020968"/>
<dbReference type="EMBL" id="VJMJ01000187">
    <property type="protein sequence ID" value="KAF0727842.1"/>
    <property type="molecule type" value="Genomic_DNA"/>
</dbReference>
<keyword evidence="2" id="KW-1185">Reference proteome</keyword>
<dbReference type="SUPFAM" id="SSF56672">
    <property type="entry name" value="DNA/RNA polymerases"/>
    <property type="match status" value="1"/>
</dbReference>
<dbReference type="InterPro" id="IPR043502">
    <property type="entry name" value="DNA/RNA_pol_sf"/>
</dbReference>
<comment type="caution">
    <text evidence="1">The sequence shown here is derived from an EMBL/GenBank/DDBJ whole genome shotgun (WGS) entry which is preliminary data.</text>
</comment>